<keyword evidence="2" id="KW-1185">Reference proteome</keyword>
<gene>
    <name evidence="1" type="ORF">OWV82_012462</name>
</gene>
<accession>A0ACC1Y1L9</accession>
<name>A0ACC1Y1L9_MELAZ</name>
<evidence type="ECO:0000313" key="1">
    <source>
        <dbReference type="EMBL" id="KAJ4717607.1"/>
    </source>
</evidence>
<proteinExistence type="predicted"/>
<organism evidence="1 2">
    <name type="scientific">Melia azedarach</name>
    <name type="common">Chinaberry tree</name>
    <dbReference type="NCBI Taxonomy" id="155640"/>
    <lineage>
        <taxon>Eukaryota</taxon>
        <taxon>Viridiplantae</taxon>
        <taxon>Streptophyta</taxon>
        <taxon>Embryophyta</taxon>
        <taxon>Tracheophyta</taxon>
        <taxon>Spermatophyta</taxon>
        <taxon>Magnoliopsida</taxon>
        <taxon>eudicotyledons</taxon>
        <taxon>Gunneridae</taxon>
        <taxon>Pentapetalae</taxon>
        <taxon>rosids</taxon>
        <taxon>malvids</taxon>
        <taxon>Sapindales</taxon>
        <taxon>Meliaceae</taxon>
        <taxon>Melia</taxon>
    </lineage>
</organism>
<reference evidence="1 2" key="1">
    <citation type="journal article" date="2023" name="Science">
        <title>Complex scaffold remodeling in plant triterpene biosynthesis.</title>
        <authorList>
            <person name="De La Pena R."/>
            <person name="Hodgson H."/>
            <person name="Liu J.C."/>
            <person name="Stephenson M.J."/>
            <person name="Martin A.C."/>
            <person name="Owen C."/>
            <person name="Harkess A."/>
            <person name="Leebens-Mack J."/>
            <person name="Jimenez L.E."/>
            <person name="Osbourn A."/>
            <person name="Sattely E.S."/>
        </authorList>
    </citation>
    <scope>NUCLEOTIDE SEQUENCE [LARGE SCALE GENOMIC DNA]</scope>
    <source>
        <strain evidence="2">cv. JPN11</strain>
        <tissue evidence="1">Leaf</tissue>
    </source>
</reference>
<protein>
    <submittedName>
        <fullName evidence="1">Receptor-like protein</fullName>
    </submittedName>
</protein>
<dbReference type="EMBL" id="CM051399">
    <property type="protein sequence ID" value="KAJ4717607.1"/>
    <property type="molecule type" value="Genomic_DNA"/>
</dbReference>
<evidence type="ECO:0000313" key="2">
    <source>
        <dbReference type="Proteomes" id="UP001164539"/>
    </source>
</evidence>
<sequence>MGFFKFVPVVISLLLLYFTLGSSSKKRLCHDNERSALLHLNIYYCHSFSNNFGSWDANTDCCLWDGVKCNKETGHVIELDLSRCLSGSFNSSSSLFQLVHLEWLNLSYNDFDSSEIPSEILNLSRLSYLNLSSSSFGGQIPSEILELSSLTVLDLSNNNLKLEKPSLGNLSEKLTNLKTLDLSDAEIGSFIPHNLGNLNSLTFLSLSANSLQGNIPSSLGNLTKLIYLDFSNNNLSGELPTFIGNFGSLKELYLSNSGFSAELPNSIGNISSLQILDLSNSNLLGELPMTIGNLGSLKDLDLSTNRFFGKLPNSIGNLSSLKTLTLFSNGFFSELPTSIGNLGSLEYLDLTFCNFSGNIPLSFGNLTQLQILYLDHNGFSGELPSSIANLKSLEELIIFHCNFSGQIPSSLGNLTRLILLDLSSNNFSGTLVLDTFLLKLQNLRSLILSSNNLSLLTKSTNIIGDLSFLGLSSCNLTEFPNFLQNQNYLIVLDLSSNKIAGQIPGWFLDTGFESLMHLNLSHNLLTGFDRHPVILPWTWLSSLDLSFNKLEGSLPRPKEKMISHYIVANNSMTGELPSWICNLYCLLVLDLSYNNLNGVLPQCSRNYKRRLPPQCSRNYKRRLPPQCSRKFGGSLLVLNLRSNNFSGRVPKRFMNGPTLRMIDLNDNLLQGRIPRSLVNCRDLEFLDLGKNQINDTFPSWLGVLPNLNVLILQSNRFYGVIREPKSNCSFPQLRIIDLSHNRFIGKLPSKYFQCWKALTSVNESQLRYMQDELRIATGDFVGPFIVSNHPETQNIVGIYHYSLTMSSKGKMMVYEKIPYFLTGVILSSNRFDGEIPTSIANLRGLQNLNLSNNNLRGHIPSCLGSLTHLESLDLSNNKLSGKIPQQLVELTFLDSFDVSNNHLTGAIPQGTQFDTFDNSSFDGNWGLCGKPLPRKCENDSKIARNEDVIHDSDSPFAFDWKIVLIGYMGGLVAGVILGLNFSARIQDWFVGKFGRHTKAVRRNRRCRN</sequence>
<comment type="caution">
    <text evidence="1">The sequence shown here is derived from an EMBL/GenBank/DDBJ whole genome shotgun (WGS) entry which is preliminary data.</text>
</comment>
<dbReference type="Proteomes" id="UP001164539">
    <property type="component" value="Chromosome 6"/>
</dbReference>